<gene>
    <name evidence="4" type="ORF">H9734_08985</name>
</gene>
<protein>
    <submittedName>
        <fullName evidence="4">DUF4367 domain-containing protein</fullName>
    </submittedName>
</protein>
<dbReference type="Proteomes" id="UP000886890">
    <property type="component" value="Unassembled WGS sequence"/>
</dbReference>
<organism evidence="4 5">
    <name type="scientific">Candidatus Fusicatenibacter merdavium</name>
    <dbReference type="NCBI Taxonomy" id="2838600"/>
    <lineage>
        <taxon>Bacteria</taxon>
        <taxon>Bacillati</taxon>
        <taxon>Bacillota</taxon>
        <taxon>Clostridia</taxon>
        <taxon>Lachnospirales</taxon>
        <taxon>Lachnospiraceae</taxon>
        <taxon>Fusicatenibacter</taxon>
    </lineage>
</organism>
<evidence type="ECO:0000256" key="2">
    <source>
        <dbReference type="SAM" id="Phobius"/>
    </source>
</evidence>
<feature type="compositionally biased region" description="Basic and acidic residues" evidence="1">
    <location>
        <begin position="1"/>
        <end position="12"/>
    </location>
</feature>
<evidence type="ECO:0000259" key="3">
    <source>
        <dbReference type="Pfam" id="PF14285"/>
    </source>
</evidence>
<feature type="compositionally biased region" description="Basic and acidic residues" evidence="1">
    <location>
        <begin position="27"/>
        <end position="43"/>
    </location>
</feature>
<feature type="transmembrane region" description="Helical" evidence="2">
    <location>
        <begin position="222"/>
        <end position="241"/>
    </location>
</feature>
<accession>A0A9D2BIT5</accession>
<keyword evidence="2" id="KW-0812">Transmembrane</keyword>
<feature type="region of interest" description="Disordered" evidence="1">
    <location>
        <begin position="66"/>
        <end position="188"/>
    </location>
</feature>
<dbReference type="InterPro" id="IPR025377">
    <property type="entry name" value="DUF4367"/>
</dbReference>
<sequence length="409" mass="46327">MDKSGKKQEQKNEQQQGQKNRVAEAILRARDREMQQEPTEEKLPSLSPEEYEDMYQKILIRLRAEGLMEEDDSEDSREEKPAGSAASGKSETMEVSEKKSSKREKEQLSEEEKEANEEKKEEKRRETAEKTEAARETNDLHEKSLEEEKRAERLEIAEHLRHSETKERSGAAGNSENENSEDGKAGQNTVQSIHGKAGQNARGKNGKNSAKSTKIRWFQKKAVKVAGVCLIAGAAVFGLSMTSEANRLLLMQTANEVLGTGDLMQTNNDDDRLRSVGDEYEAREIITDTLNVQVPDFLYLPEGMSYQSYQIFSEVGYAKIAYSYQHGFIYLTVSNSLTDMSQGDVKENQNVSEEIETLNGKMDFVIKEMEESKGQYIATWNYKNASYSIFGEVSRDELIKILEKISYGM</sequence>
<evidence type="ECO:0000313" key="5">
    <source>
        <dbReference type="Proteomes" id="UP000886890"/>
    </source>
</evidence>
<reference evidence="4" key="2">
    <citation type="submission" date="2021-04" db="EMBL/GenBank/DDBJ databases">
        <authorList>
            <person name="Gilroy R."/>
        </authorList>
    </citation>
    <scope>NUCLEOTIDE SEQUENCE</scope>
    <source>
        <strain evidence="4">CHK183-1962</strain>
    </source>
</reference>
<keyword evidence="2" id="KW-1133">Transmembrane helix</keyword>
<dbReference type="Pfam" id="PF14285">
    <property type="entry name" value="DUF4367"/>
    <property type="match status" value="1"/>
</dbReference>
<feature type="region of interest" description="Disordered" evidence="1">
    <location>
        <begin position="1"/>
        <end position="51"/>
    </location>
</feature>
<keyword evidence="2" id="KW-0472">Membrane</keyword>
<reference evidence="4" key="1">
    <citation type="journal article" date="2021" name="PeerJ">
        <title>Extensive microbial diversity within the chicken gut microbiome revealed by metagenomics and culture.</title>
        <authorList>
            <person name="Gilroy R."/>
            <person name="Ravi A."/>
            <person name="Getino M."/>
            <person name="Pursley I."/>
            <person name="Horton D.L."/>
            <person name="Alikhan N.F."/>
            <person name="Baker D."/>
            <person name="Gharbi K."/>
            <person name="Hall N."/>
            <person name="Watson M."/>
            <person name="Adriaenssens E.M."/>
            <person name="Foster-Nyarko E."/>
            <person name="Jarju S."/>
            <person name="Secka A."/>
            <person name="Antonio M."/>
            <person name="Oren A."/>
            <person name="Chaudhuri R.R."/>
            <person name="La Ragione R."/>
            <person name="Hildebrand F."/>
            <person name="Pallen M.J."/>
        </authorList>
    </citation>
    <scope>NUCLEOTIDE SEQUENCE</scope>
    <source>
        <strain evidence="4">CHK183-1962</strain>
    </source>
</reference>
<feature type="compositionally biased region" description="Basic and acidic residues" evidence="1">
    <location>
        <begin position="91"/>
        <end position="169"/>
    </location>
</feature>
<feature type="domain" description="DUF4367" evidence="3">
    <location>
        <begin position="296"/>
        <end position="405"/>
    </location>
</feature>
<proteinExistence type="predicted"/>
<dbReference type="EMBL" id="DXEK01000150">
    <property type="protein sequence ID" value="HIX77711.1"/>
    <property type="molecule type" value="Genomic_DNA"/>
</dbReference>
<name>A0A9D2BIT5_9FIRM</name>
<evidence type="ECO:0000256" key="1">
    <source>
        <dbReference type="SAM" id="MobiDB-lite"/>
    </source>
</evidence>
<comment type="caution">
    <text evidence="4">The sequence shown here is derived from an EMBL/GenBank/DDBJ whole genome shotgun (WGS) entry which is preliminary data.</text>
</comment>
<evidence type="ECO:0000313" key="4">
    <source>
        <dbReference type="EMBL" id="HIX77711.1"/>
    </source>
</evidence>
<dbReference type="AlphaFoldDB" id="A0A9D2BIT5"/>
<feature type="compositionally biased region" description="Acidic residues" evidence="1">
    <location>
        <begin position="67"/>
        <end position="76"/>
    </location>
</feature>